<dbReference type="Proteomes" id="UP001560019">
    <property type="component" value="Unassembled WGS sequence"/>
</dbReference>
<feature type="region of interest" description="Disordered" evidence="1">
    <location>
        <begin position="139"/>
        <end position="159"/>
    </location>
</feature>
<comment type="caution">
    <text evidence="2">The sequence shown here is derived from an EMBL/GenBank/DDBJ whole genome shotgun (WGS) entry which is preliminary data.</text>
</comment>
<dbReference type="EMBL" id="JBEHHI010000001">
    <property type="protein sequence ID" value="MEX5728154.1"/>
    <property type="molecule type" value="Genomic_DNA"/>
</dbReference>
<organism evidence="2 3">
    <name type="scientific">Rhodovulum iodosum</name>
    <dbReference type="NCBI Taxonomy" id="68291"/>
    <lineage>
        <taxon>Bacteria</taxon>
        <taxon>Pseudomonadati</taxon>
        <taxon>Pseudomonadota</taxon>
        <taxon>Alphaproteobacteria</taxon>
        <taxon>Rhodobacterales</taxon>
        <taxon>Paracoccaceae</taxon>
        <taxon>Rhodovulum</taxon>
    </lineage>
</organism>
<keyword evidence="3" id="KW-1185">Reference proteome</keyword>
<sequence length="159" mass="16081">MIGHRFLAAACFMAAGTAAVSGEITSDGTGMGKSMSTPHQVSENHMLMQLHTAYSEFSFDAANHPMTGMSGPCFGAVEVNAGAVSGGGKCLYTDADGDLVTMDWMAGGMNADGAMTGTWTVSGGTGKWTEATGEGTFASLTDPATGESTNSVSGTVMMP</sequence>
<protein>
    <submittedName>
        <fullName evidence="2">Uncharacterized protein</fullName>
    </submittedName>
</protein>
<feature type="compositionally biased region" description="Polar residues" evidence="1">
    <location>
        <begin position="146"/>
        <end position="159"/>
    </location>
</feature>
<accession>A0ABV3XSI4</accession>
<evidence type="ECO:0000256" key="1">
    <source>
        <dbReference type="SAM" id="MobiDB-lite"/>
    </source>
</evidence>
<evidence type="ECO:0000313" key="2">
    <source>
        <dbReference type="EMBL" id="MEX5728154.1"/>
    </source>
</evidence>
<reference evidence="2 3" key="1">
    <citation type="submission" date="2024-06" db="EMBL/GenBank/DDBJ databases">
        <title>Genome of Rhodovulum iodosum, a marine photoferrotroph.</title>
        <authorList>
            <person name="Bianchini G."/>
            <person name="Nikeleit V."/>
            <person name="Kappler A."/>
            <person name="Bryce C."/>
            <person name="Sanchez-Baracaldo P."/>
        </authorList>
    </citation>
    <scope>NUCLEOTIDE SEQUENCE [LARGE SCALE GENOMIC DNA]</scope>
    <source>
        <strain evidence="2 3">UT/N1</strain>
    </source>
</reference>
<evidence type="ECO:0000313" key="3">
    <source>
        <dbReference type="Proteomes" id="UP001560019"/>
    </source>
</evidence>
<gene>
    <name evidence="2" type="ORF">Ga0609869_001507</name>
</gene>
<proteinExistence type="predicted"/>
<name>A0ABV3XSI4_9RHOB</name>